<proteinExistence type="predicted"/>
<protein>
    <submittedName>
        <fullName evidence="2">Uncharacterized protein</fullName>
    </submittedName>
</protein>
<sequence length="435" mass="48906">MKPEVGDAYNADPENWMCVKCMRNNNMDWPWVDGRWSKELPYPRFDIDTQTVLNIIFTLEETALEQKMNPVFSVIQTTLEAIPCMLNPRNIHTRVIYMNGVRPDAAVMGRISTFIRNNIEGGLIINLVLDTHADIKTGQVCTKPARGNQKPAASTPHICLEGFLGHKVLKAFEDPRCTVNMLISTCGPMMLLPSARAECHTLMMRYNINYIIGTDCGSLIPAMTSTTMARVLQLISSFKMFPKDAIEDACAQRRLGMYTRVILMTLIQLPGRHNFDVNDIMFSYAAGSVRLHGLTNPICIHYNSTTKEEKVGYKWHFRCLMCNTRTAPVKCPAEVTAASRQDLTDWEAVPPKNKGKETAISGTAGTSSAHPKVVEDPQAHIRELEKKIAILSQQLKFQTNETIRRNVLLNSVLGEGQWEEALETDNDDMEVDDNI</sequence>
<feature type="compositionally biased region" description="Polar residues" evidence="1">
    <location>
        <begin position="360"/>
        <end position="369"/>
    </location>
</feature>
<dbReference type="AlphaFoldDB" id="A0A0C9UMI3"/>
<name>A0A0C9UMI3_SPHS4</name>
<evidence type="ECO:0000313" key="3">
    <source>
        <dbReference type="Proteomes" id="UP000054279"/>
    </source>
</evidence>
<keyword evidence="3" id="KW-1185">Reference proteome</keyword>
<evidence type="ECO:0000313" key="2">
    <source>
        <dbReference type="EMBL" id="KIJ26701.1"/>
    </source>
</evidence>
<dbReference type="EMBL" id="KN837360">
    <property type="protein sequence ID" value="KIJ26701.1"/>
    <property type="molecule type" value="Genomic_DNA"/>
</dbReference>
<evidence type="ECO:0000256" key="1">
    <source>
        <dbReference type="SAM" id="MobiDB-lite"/>
    </source>
</evidence>
<reference evidence="2 3" key="1">
    <citation type="submission" date="2014-06" db="EMBL/GenBank/DDBJ databases">
        <title>Evolutionary Origins and Diversification of the Mycorrhizal Mutualists.</title>
        <authorList>
            <consortium name="DOE Joint Genome Institute"/>
            <consortium name="Mycorrhizal Genomics Consortium"/>
            <person name="Kohler A."/>
            <person name="Kuo A."/>
            <person name="Nagy L.G."/>
            <person name="Floudas D."/>
            <person name="Copeland A."/>
            <person name="Barry K.W."/>
            <person name="Cichocki N."/>
            <person name="Veneault-Fourrey C."/>
            <person name="LaButti K."/>
            <person name="Lindquist E.A."/>
            <person name="Lipzen A."/>
            <person name="Lundell T."/>
            <person name="Morin E."/>
            <person name="Murat C."/>
            <person name="Riley R."/>
            <person name="Ohm R."/>
            <person name="Sun H."/>
            <person name="Tunlid A."/>
            <person name="Henrissat B."/>
            <person name="Grigoriev I.V."/>
            <person name="Hibbett D.S."/>
            <person name="Martin F."/>
        </authorList>
    </citation>
    <scope>NUCLEOTIDE SEQUENCE [LARGE SCALE GENOMIC DNA]</scope>
    <source>
        <strain evidence="2 3">SS14</strain>
    </source>
</reference>
<feature type="region of interest" description="Disordered" evidence="1">
    <location>
        <begin position="347"/>
        <end position="372"/>
    </location>
</feature>
<accession>A0A0C9UMI3</accession>
<organism evidence="2 3">
    <name type="scientific">Sphaerobolus stellatus (strain SS14)</name>
    <dbReference type="NCBI Taxonomy" id="990650"/>
    <lineage>
        <taxon>Eukaryota</taxon>
        <taxon>Fungi</taxon>
        <taxon>Dikarya</taxon>
        <taxon>Basidiomycota</taxon>
        <taxon>Agaricomycotina</taxon>
        <taxon>Agaricomycetes</taxon>
        <taxon>Phallomycetidae</taxon>
        <taxon>Geastrales</taxon>
        <taxon>Sphaerobolaceae</taxon>
        <taxon>Sphaerobolus</taxon>
    </lineage>
</organism>
<dbReference type="Proteomes" id="UP000054279">
    <property type="component" value="Unassembled WGS sequence"/>
</dbReference>
<dbReference type="HOGENOM" id="CLU_045581_0_0_1"/>
<gene>
    <name evidence="2" type="ORF">M422DRAFT_272210</name>
</gene>